<feature type="signal peptide" evidence="7">
    <location>
        <begin position="1"/>
        <end position="21"/>
    </location>
</feature>
<dbReference type="InterPro" id="IPR006189">
    <property type="entry name" value="CHASE_dom"/>
</dbReference>
<name>A0A545T6K1_9GAMM</name>
<dbReference type="InterPro" id="IPR000160">
    <property type="entry name" value="GGDEF_dom"/>
</dbReference>
<dbReference type="InterPro" id="IPR052155">
    <property type="entry name" value="Biofilm_reg_signaling"/>
</dbReference>
<comment type="subcellular location">
    <subcellularLocation>
        <location evidence="2">Membrane</location>
    </subcellularLocation>
</comment>
<dbReference type="SMART" id="SM00052">
    <property type="entry name" value="EAL"/>
    <property type="match status" value="1"/>
</dbReference>
<keyword evidence="5 6" id="KW-0472">Membrane</keyword>
<evidence type="ECO:0000256" key="6">
    <source>
        <dbReference type="SAM" id="Phobius"/>
    </source>
</evidence>
<dbReference type="Gene3D" id="3.30.450.20">
    <property type="entry name" value="PAS domain"/>
    <property type="match status" value="1"/>
</dbReference>
<evidence type="ECO:0000313" key="11">
    <source>
        <dbReference type="EMBL" id="TQV72818.1"/>
    </source>
</evidence>
<dbReference type="InterPro" id="IPR035919">
    <property type="entry name" value="EAL_sf"/>
</dbReference>
<organism evidence="11 12">
    <name type="scientific">Aliikangiella marina</name>
    <dbReference type="NCBI Taxonomy" id="1712262"/>
    <lineage>
        <taxon>Bacteria</taxon>
        <taxon>Pseudomonadati</taxon>
        <taxon>Pseudomonadota</taxon>
        <taxon>Gammaproteobacteria</taxon>
        <taxon>Oceanospirillales</taxon>
        <taxon>Pleioneaceae</taxon>
        <taxon>Aliikangiella</taxon>
    </lineage>
</organism>
<dbReference type="InterPro" id="IPR043128">
    <property type="entry name" value="Rev_trsase/Diguanyl_cyclase"/>
</dbReference>
<sequence length="1196" mass="134451">MFKRFLWLTLLVAFYPLSGNTADKVVLQLKWEHQFQFAGYYAAQWQGYYKDAGLDVDIRSVSDKSGRILKPIEEIATNKAQFAIGGLDILLAQDNNISVSVLAPIFQRSAGAVFALDETPLNDVSDLASLRIAATPNDTTEAEVRALLLSRGYANKDIQFVAEPPTVKTLIEGKADAIATYEVSALFEAKERNVSLNKLHPADFGISFYGDTLYTSSSFLENNPSITHRFVQASLKGWQYALENPSEIAERISQELPRFFLMYDDPLAYNLEFASHIKELLDYPTTPIGHLNQNKWLAMHERIRAQGLVYSISPAESLFGYLSQNNQAEARPLFLFSLILLTAIGLISWHYKKTILTILSVVALSFLLEQQAEQYIIAEQAEDEKLRLYQKLTSTTAKLEGILRTNLSMITGFAAYISASPDLSEQEFSAYAKEIFKKDPLLINFAAAKDLVINYIYPVEGNEKAIGLDYNTNAAQKEMVLQVVNTGQLLVVGPIDLVQGGVAFIGRAPIYTGDSKQRKLWGIISAPIDAEKLYHRAGIHQIAAEVNLAIKSYDSLGNDGPVFYGNPAIFDDPNKIQSVIAVGGGTWHLALTRRNLSARESTNIFIFRLGVAFSILLLCVMIAFRFRQEKEKLALQLSLAENQNLLEKVGDVAKVGGWKIDQSMRFIRWSSQTSALFEKPLNYKPESLEDIEVFFEPQGFDLLRKCLLNLFEDGKPFDLEFEIHTPENSELWFRVIAGIDPTNPNWLLGTMQDVTDKVKAAQLIRHQATYDSLTGLPNRVLFNDRLSKSIESARRVNNKVAVLFIDLDRFKPVNDNYGHQVGDGLLVEAANRIKQCVRTTDTVSRLSGDEFGVLLVNINKFENAIRVTENINKVLQRPYHINDSDLHISASIGISLFPGDGESSDLLLRKADQAMYEVKRSGRNGWQFYTKEMQQRSEHRHKLLNELINAISNNELIPYLQPINRLTDNQIIKCETLARWIKADGTFVPPYEFITIAEESGLINKIDLAMLKQSAKILIELNREQENLIGMSVNVSPRLFHTKDKALDSWLSTIAELSQQLNLTVEITERLLTDDSEKALNVLNQLKQYGVKIAIDDFGTGYSSLSYLVRFPVDIIKIDRSFVDGIGKKGSAESLIETILSMAEKLDLVVVAEGIETQEQLDFLNNHRCDLGQGFFLAKPMSETDFIDYVEKETVN</sequence>
<proteinExistence type="predicted"/>
<feature type="transmembrane region" description="Helical" evidence="6">
    <location>
        <begin position="605"/>
        <end position="626"/>
    </location>
</feature>
<keyword evidence="4 6" id="KW-1133">Transmembrane helix</keyword>
<reference evidence="11 12" key="1">
    <citation type="submission" date="2019-06" db="EMBL/GenBank/DDBJ databases">
        <title>Draft genome of Aliikangiella marina GYP-15.</title>
        <authorList>
            <person name="Wang G."/>
        </authorList>
    </citation>
    <scope>NUCLEOTIDE SEQUENCE [LARGE SCALE GENOMIC DNA]</scope>
    <source>
        <strain evidence="11 12">GYP-15</strain>
    </source>
</reference>
<dbReference type="Pfam" id="PF00563">
    <property type="entry name" value="EAL"/>
    <property type="match status" value="1"/>
</dbReference>
<dbReference type="PANTHER" id="PTHR44757:SF2">
    <property type="entry name" value="BIOFILM ARCHITECTURE MAINTENANCE PROTEIN MBAA"/>
    <property type="match status" value="1"/>
</dbReference>
<dbReference type="SUPFAM" id="SSF53850">
    <property type="entry name" value="Periplasmic binding protein-like II"/>
    <property type="match status" value="1"/>
</dbReference>
<dbReference type="Pfam" id="PF03924">
    <property type="entry name" value="CHASE"/>
    <property type="match status" value="1"/>
</dbReference>
<feature type="domain" description="EAL" evidence="9">
    <location>
        <begin position="940"/>
        <end position="1194"/>
    </location>
</feature>
<dbReference type="Pfam" id="PF09084">
    <property type="entry name" value="NMT1"/>
    <property type="match status" value="1"/>
</dbReference>
<comment type="cofactor">
    <cofactor evidence="1">
        <name>Mg(2+)</name>
        <dbReference type="ChEBI" id="CHEBI:18420"/>
    </cofactor>
</comment>
<protein>
    <submittedName>
        <fullName evidence="11">EAL domain-containing protein</fullName>
    </submittedName>
</protein>
<dbReference type="SUPFAM" id="SSF55785">
    <property type="entry name" value="PYP-like sensor domain (PAS domain)"/>
    <property type="match status" value="1"/>
</dbReference>
<dbReference type="CDD" id="cd01949">
    <property type="entry name" value="GGDEF"/>
    <property type="match status" value="1"/>
</dbReference>
<dbReference type="InterPro" id="IPR001633">
    <property type="entry name" value="EAL_dom"/>
</dbReference>
<dbReference type="OrthoDB" id="9176779at2"/>
<dbReference type="PANTHER" id="PTHR44757">
    <property type="entry name" value="DIGUANYLATE CYCLASE DGCP"/>
    <property type="match status" value="1"/>
</dbReference>
<dbReference type="NCBIfam" id="TIGR00254">
    <property type="entry name" value="GGDEF"/>
    <property type="match status" value="1"/>
</dbReference>
<evidence type="ECO:0000313" key="12">
    <source>
        <dbReference type="Proteomes" id="UP000317839"/>
    </source>
</evidence>
<feature type="domain" description="GGDEF" evidence="10">
    <location>
        <begin position="798"/>
        <end position="931"/>
    </location>
</feature>
<dbReference type="AlphaFoldDB" id="A0A545T6K1"/>
<comment type="caution">
    <text evidence="11">The sequence shown here is derived from an EMBL/GenBank/DDBJ whole genome shotgun (WGS) entry which is preliminary data.</text>
</comment>
<accession>A0A545T6K1</accession>
<feature type="transmembrane region" description="Helical" evidence="6">
    <location>
        <begin position="333"/>
        <end position="351"/>
    </location>
</feature>
<evidence type="ECO:0000259" key="8">
    <source>
        <dbReference type="PROSITE" id="PS50839"/>
    </source>
</evidence>
<keyword evidence="3 6" id="KW-0812">Transmembrane</keyword>
<gene>
    <name evidence="11" type="ORF">FLL45_15220</name>
</gene>
<dbReference type="InterPro" id="IPR042240">
    <property type="entry name" value="CHASE_sf"/>
</dbReference>
<dbReference type="PROSITE" id="PS50839">
    <property type="entry name" value="CHASE"/>
    <property type="match status" value="1"/>
</dbReference>
<keyword evidence="7" id="KW-0732">Signal</keyword>
<dbReference type="Pfam" id="PF00990">
    <property type="entry name" value="GGDEF"/>
    <property type="match status" value="1"/>
</dbReference>
<dbReference type="GO" id="GO:0007165">
    <property type="term" value="P:signal transduction"/>
    <property type="evidence" value="ECO:0007669"/>
    <property type="project" value="UniProtKB-ARBA"/>
</dbReference>
<evidence type="ECO:0000259" key="10">
    <source>
        <dbReference type="PROSITE" id="PS50887"/>
    </source>
</evidence>
<dbReference type="GO" id="GO:0016020">
    <property type="term" value="C:membrane"/>
    <property type="evidence" value="ECO:0007669"/>
    <property type="project" value="UniProtKB-SubCell"/>
</dbReference>
<evidence type="ECO:0000256" key="7">
    <source>
        <dbReference type="SAM" id="SignalP"/>
    </source>
</evidence>
<dbReference type="CDD" id="cd01948">
    <property type="entry name" value="EAL"/>
    <property type="match status" value="1"/>
</dbReference>
<keyword evidence="12" id="KW-1185">Reference proteome</keyword>
<evidence type="ECO:0000256" key="2">
    <source>
        <dbReference type="ARBA" id="ARBA00004370"/>
    </source>
</evidence>
<dbReference type="GO" id="GO:0003824">
    <property type="term" value="F:catalytic activity"/>
    <property type="evidence" value="ECO:0007669"/>
    <property type="project" value="UniProtKB-ARBA"/>
</dbReference>
<dbReference type="SMART" id="SM01079">
    <property type="entry name" value="CHASE"/>
    <property type="match status" value="1"/>
</dbReference>
<dbReference type="PROSITE" id="PS50887">
    <property type="entry name" value="GGDEF"/>
    <property type="match status" value="1"/>
</dbReference>
<evidence type="ECO:0000256" key="4">
    <source>
        <dbReference type="ARBA" id="ARBA00022989"/>
    </source>
</evidence>
<evidence type="ECO:0000256" key="5">
    <source>
        <dbReference type="ARBA" id="ARBA00023136"/>
    </source>
</evidence>
<dbReference type="InterPro" id="IPR029787">
    <property type="entry name" value="Nucleotide_cyclase"/>
</dbReference>
<evidence type="ECO:0000256" key="3">
    <source>
        <dbReference type="ARBA" id="ARBA00022692"/>
    </source>
</evidence>
<dbReference type="Proteomes" id="UP000317839">
    <property type="component" value="Unassembled WGS sequence"/>
</dbReference>
<dbReference type="SUPFAM" id="SSF55073">
    <property type="entry name" value="Nucleotide cyclase"/>
    <property type="match status" value="1"/>
</dbReference>
<feature type="domain" description="CHASE" evidence="8">
    <location>
        <begin position="452"/>
        <end position="590"/>
    </location>
</feature>
<dbReference type="Gene3D" id="3.30.70.270">
    <property type="match status" value="1"/>
</dbReference>
<dbReference type="Gene3D" id="3.20.20.450">
    <property type="entry name" value="EAL domain"/>
    <property type="match status" value="1"/>
</dbReference>
<evidence type="ECO:0000259" key="9">
    <source>
        <dbReference type="PROSITE" id="PS50883"/>
    </source>
</evidence>
<dbReference type="FunFam" id="3.30.70.270:FF:000001">
    <property type="entry name" value="Diguanylate cyclase domain protein"/>
    <property type="match status" value="1"/>
</dbReference>
<dbReference type="PROSITE" id="PS50883">
    <property type="entry name" value="EAL"/>
    <property type="match status" value="1"/>
</dbReference>
<dbReference type="Gene3D" id="3.30.450.350">
    <property type="entry name" value="CHASE domain"/>
    <property type="match status" value="1"/>
</dbReference>
<dbReference type="InterPro" id="IPR035965">
    <property type="entry name" value="PAS-like_dom_sf"/>
</dbReference>
<dbReference type="InterPro" id="IPR015168">
    <property type="entry name" value="SsuA/THI5"/>
</dbReference>
<dbReference type="SUPFAM" id="SSF141868">
    <property type="entry name" value="EAL domain-like"/>
    <property type="match status" value="1"/>
</dbReference>
<feature type="chain" id="PRO_5022189369" evidence="7">
    <location>
        <begin position="22"/>
        <end position="1196"/>
    </location>
</feature>
<dbReference type="Gene3D" id="3.40.190.10">
    <property type="entry name" value="Periplasmic binding protein-like II"/>
    <property type="match status" value="2"/>
</dbReference>
<dbReference type="EMBL" id="VIKR01000004">
    <property type="protein sequence ID" value="TQV72818.1"/>
    <property type="molecule type" value="Genomic_DNA"/>
</dbReference>
<dbReference type="SMART" id="SM00267">
    <property type="entry name" value="GGDEF"/>
    <property type="match status" value="1"/>
</dbReference>
<evidence type="ECO:0000256" key="1">
    <source>
        <dbReference type="ARBA" id="ARBA00001946"/>
    </source>
</evidence>